<dbReference type="RefSeq" id="WP_011367365.1">
    <property type="nucleotide sequence ID" value="NC_007519.1"/>
</dbReference>
<dbReference type="Gene3D" id="1.10.3210.10">
    <property type="entry name" value="Hypothetical protein af1432"/>
    <property type="match status" value="2"/>
</dbReference>
<proteinExistence type="predicted"/>
<dbReference type="Pfam" id="PF01966">
    <property type="entry name" value="HD"/>
    <property type="match status" value="1"/>
</dbReference>
<dbReference type="Proteomes" id="UP000002710">
    <property type="component" value="Chromosome"/>
</dbReference>
<gene>
    <name evidence="2" type="ordered locus">Dde_1391</name>
</gene>
<dbReference type="InterPro" id="IPR006674">
    <property type="entry name" value="HD_domain"/>
</dbReference>
<organism evidence="2 3">
    <name type="scientific">Oleidesulfovibrio alaskensis (strain ATCC BAA-1058 / DSM 17464 / G20)</name>
    <name type="common">Desulfovibrio alaskensis</name>
    <dbReference type="NCBI Taxonomy" id="207559"/>
    <lineage>
        <taxon>Bacteria</taxon>
        <taxon>Pseudomonadati</taxon>
        <taxon>Thermodesulfobacteriota</taxon>
        <taxon>Desulfovibrionia</taxon>
        <taxon>Desulfovibrionales</taxon>
        <taxon>Desulfovibrionaceae</taxon>
        <taxon>Oleidesulfovibrio</taxon>
    </lineage>
</organism>
<keyword evidence="3" id="KW-1185">Reference proteome</keyword>
<protein>
    <submittedName>
        <fullName evidence="2">Metal dependent phosphohydrolase</fullName>
    </submittedName>
</protein>
<dbReference type="InterPro" id="IPR037522">
    <property type="entry name" value="HD_GYP_dom"/>
</dbReference>
<evidence type="ECO:0000313" key="3">
    <source>
        <dbReference type="Proteomes" id="UP000002710"/>
    </source>
</evidence>
<dbReference type="eggNOG" id="COG3437">
    <property type="taxonomic scope" value="Bacteria"/>
</dbReference>
<evidence type="ECO:0000259" key="1">
    <source>
        <dbReference type="PROSITE" id="PS51832"/>
    </source>
</evidence>
<dbReference type="SMART" id="SM00471">
    <property type="entry name" value="HDc"/>
    <property type="match status" value="2"/>
</dbReference>
<dbReference type="GO" id="GO:0016787">
    <property type="term" value="F:hydrolase activity"/>
    <property type="evidence" value="ECO:0007669"/>
    <property type="project" value="UniProtKB-KW"/>
</dbReference>
<accession>Q312F6</accession>
<dbReference type="KEGG" id="dde:Dde_1391"/>
<evidence type="ECO:0000313" key="2">
    <source>
        <dbReference type="EMBL" id="ABB38190.1"/>
    </source>
</evidence>
<dbReference type="EMBL" id="CP000112">
    <property type="protein sequence ID" value="ABB38190.1"/>
    <property type="molecule type" value="Genomic_DNA"/>
</dbReference>
<dbReference type="Pfam" id="PF13487">
    <property type="entry name" value="HD_5"/>
    <property type="match status" value="1"/>
</dbReference>
<keyword evidence="2" id="KW-0378">Hydrolase</keyword>
<dbReference type="PANTHER" id="PTHR43155:SF1">
    <property type="entry name" value="3'3'-CGAMP-SPECIFIC PHOSPHODIESTERASE 1"/>
    <property type="match status" value="1"/>
</dbReference>
<dbReference type="SUPFAM" id="SSF109604">
    <property type="entry name" value="HD-domain/PDEase-like"/>
    <property type="match status" value="2"/>
</dbReference>
<dbReference type="PROSITE" id="PS51832">
    <property type="entry name" value="HD_GYP"/>
    <property type="match status" value="1"/>
</dbReference>
<sequence length="420" mass="45690">MDCGIRVGLFPLVGALARALDLVSREVSHHHARVACLTDSIALELRLPAAERRNLLLAALLHDAGALSLQGRLDALQFETDGVTHARAGYALLGICPQLRDVAELVLHHHTGYQVLARNIGRAPMLANVINLADRLDVSLPRSGGQAVDICATARGMRRYAGSLFHPDYVEALCRAVETGVAQECFTTPWGVLGRLDPDMMGETLDSDGLFDFASVFSQVIDFRSRFTATHSSGVAACAAKLGQLAGFSHSEQAQLYLAGLLHDVGKLAISSELLEKPGPLTEEEFARMKRHPEYTAEVLGEVPGLERVSHWASHHHERVNGSGYPYGRKGGELELGARIMAVADIFTALSEDRPYRSGMTREQAHGVLTALCNEDALDPVVANLLFTHYDELDDVRLTAQSKALKEFRAFAARLDDADQ</sequence>
<feature type="domain" description="HD-GYP" evidence="1">
    <location>
        <begin position="206"/>
        <end position="402"/>
    </location>
</feature>
<dbReference type="HOGENOM" id="CLU_040286_2_0_7"/>
<dbReference type="CDD" id="cd00077">
    <property type="entry name" value="HDc"/>
    <property type="match status" value="1"/>
</dbReference>
<dbReference type="eggNOG" id="COG2206">
    <property type="taxonomic scope" value="Bacteria"/>
</dbReference>
<dbReference type="STRING" id="207559.Dde_1391"/>
<name>Q312F6_OLEA2</name>
<dbReference type="InterPro" id="IPR003607">
    <property type="entry name" value="HD/PDEase_dom"/>
</dbReference>
<dbReference type="AlphaFoldDB" id="Q312F6"/>
<reference evidence="2 3" key="1">
    <citation type="journal article" date="2011" name="J. Bacteriol.">
        <title>Complete genome sequence and updated annotation of Desulfovibrio alaskensis G20.</title>
        <authorList>
            <person name="Hauser L.J."/>
            <person name="Land M.L."/>
            <person name="Brown S.D."/>
            <person name="Larimer F."/>
            <person name="Keller K.L."/>
            <person name="Rapp-Giles B.J."/>
            <person name="Price M.N."/>
            <person name="Lin M."/>
            <person name="Bruce D.C."/>
            <person name="Detter J.C."/>
            <person name="Tapia R."/>
            <person name="Han C.S."/>
            <person name="Goodwin L.A."/>
            <person name="Cheng J.F."/>
            <person name="Pitluck S."/>
            <person name="Copeland A."/>
            <person name="Lucas S."/>
            <person name="Nolan M."/>
            <person name="Lapidus A.L."/>
            <person name="Palumbo A.V."/>
            <person name="Wall J.D."/>
        </authorList>
    </citation>
    <scope>NUCLEOTIDE SEQUENCE [LARGE SCALE GENOMIC DNA]</scope>
    <source>
        <strain evidence="3">ATCC BAA 1058 / DSM 17464 / G20</strain>
    </source>
</reference>
<dbReference type="PANTHER" id="PTHR43155">
    <property type="entry name" value="CYCLIC DI-GMP PHOSPHODIESTERASE PA4108-RELATED"/>
    <property type="match status" value="1"/>
</dbReference>